<keyword evidence="3" id="KW-1185">Reference proteome</keyword>
<evidence type="ECO:0000259" key="1">
    <source>
        <dbReference type="PROSITE" id="PS50181"/>
    </source>
</evidence>
<gene>
    <name evidence="2" type="ORF">VNO77_12397</name>
</gene>
<dbReference type="Proteomes" id="UP001367508">
    <property type="component" value="Unassembled WGS sequence"/>
</dbReference>
<dbReference type="GO" id="GO:0006412">
    <property type="term" value="P:translation"/>
    <property type="evidence" value="ECO:0007669"/>
    <property type="project" value="InterPro"/>
</dbReference>
<accession>A0AAN9LW88</accession>
<dbReference type="PROSITE" id="PS00053">
    <property type="entry name" value="RIBOSOMAL_S8"/>
    <property type="match status" value="1"/>
</dbReference>
<dbReference type="SUPFAM" id="SSF56047">
    <property type="entry name" value="Ribosomal protein S8"/>
    <property type="match status" value="1"/>
</dbReference>
<evidence type="ECO:0000313" key="2">
    <source>
        <dbReference type="EMBL" id="KAK7343570.1"/>
    </source>
</evidence>
<dbReference type="InterPro" id="IPR006566">
    <property type="entry name" value="FBD"/>
</dbReference>
<dbReference type="Gene3D" id="3.80.10.10">
    <property type="entry name" value="Ribonuclease Inhibitor"/>
    <property type="match status" value="1"/>
</dbReference>
<comment type="caution">
    <text evidence="2">The sequence shown here is derived from an EMBL/GenBank/DDBJ whole genome shotgun (WGS) entry which is preliminary data.</text>
</comment>
<dbReference type="PANTHER" id="PTHR31900:SF30">
    <property type="entry name" value="SUPERFAMILY PROTEIN, PUTATIVE-RELATED"/>
    <property type="match status" value="1"/>
</dbReference>
<dbReference type="PANTHER" id="PTHR31900">
    <property type="entry name" value="F-BOX/RNI SUPERFAMILY PROTEIN-RELATED"/>
    <property type="match status" value="1"/>
</dbReference>
<dbReference type="InterPro" id="IPR047863">
    <property type="entry name" value="Ribosomal_uS8_CS"/>
</dbReference>
<dbReference type="InterPro" id="IPR001810">
    <property type="entry name" value="F-box_dom"/>
</dbReference>
<dbReference type="CDD" id="cd22160">
    <property type="entry name" value="F-box_AtFBL13-like"/>
    <property type="match status" value="1"/>
</dbReference>
<dbReference type="SMART" id="SM00579">
    <property type="entry name" value="FBD"/>
    <property type="match status" value="1"/>
</dbReference>
<dbReference type="SUPFAM" id="SSF52058">
    <property type="entry name" value="L domain-like"/>
    <property type="match status" value="1"/>
</dbReference>
<dbReference type="AlphaFoldDB" id="A0AAN9LW88"/>
<reference evidence="2 3" key="1">
    <citation type="submission" date="2024-01" db="EMBL/GenBank/DDBJ databases">
        <title>The genomes of 5 underutilized Papilionoideae crops provide insights into root nodulation and disease resistanc.</title>
        <authorList>
            <person name="Jiang F."/>
        </authorList>
    </citation>
    <scope>NUCLEOTIDE SEQUENCE [LARGE SCALE GENOMIC DNA]</scope>
    <source>
        <strain evidence="2">LVBAO_FW01</strain>
        <tissue evidence="2">Leaves</tissue>
    </source>
</reference>
<sequence>MQGSGGIEKRKEEMKLGMKLSDLIRTITSYCGLLCLSEEIEGWTARLLPSRQFGYIVLTTSAGIMDHEEARRKNVGGLKPASNCTTITHHGKHKMMEESLSTCTAKFQKLDNEVNVDGCVDRISNLPDKIIQRILSLLRTKDAVRTSVLSRRWHSQWMSITNLDFLEFAPNMNEKRSLFMDFVDTVIALRKPLDLNLFALACKVFMDASRINAWICAAVKHNVQHLLLVLHQIHEEPFELPQCLFTCDTLRKAVIMADILLKLPSSIHFPNLKFLTLQYVVFPGNQSTQQLFSGLLVLEELTLDRCSWWNVKAVTIALPTLKKLDIKENVADPDNCRFFIITENLKSFYYIGTLRNDYCIYDSVSLGCGLMGLWGTDDIEESSRQREVAYRADRLLRGISCVKELMLTPYAFEILTYSKELYACMPVLYKLTCLGFLPPGTAINFGCRTLAQFLQKLPCLELLVFQSGICLSGNHEEGSWILDPVPYCFSSHLKFIKICQFRGTDGELQVVKSLLKNAEILLRMDIVCHHEKFYGGSARERNVLKQLQMLPKASIYCTINFS</sequence>
<dbReference type="Gene3D" id="3.30.1490.10">
    <property type="match status" value="1"/>
</dbReference>
<protein>
    <recommendedName>
        <fullName evidence="1">F-box domain-containing protein</fullName>
    </recommendedName>
</protein>
<feature type="domain" description="F-box" evidence="1">
    <location>
        <begin position="120"/>
        <end position="168"/>
    </location>
</feature>
<evidence type="ECO:0000313" key="3">
    <source>
        <dbReference type="Proteomes" id="UP001367508"/>
    </source>
</evidence>
<dbReference type="GO" id="GO:0003735">
    <property type="term" value="F:structural constituent of ribosome"/>
    <property type="evidence" value="ECO:0007669"/>
    <property type="project" value="InterPro"/>
</dbReference>
<proteinExistence type="predicted"/>
<dbReference type="PROSITE" id="PS50181">
    <property type="entry name" value="FBOX"/>
    <property type="match status" value="1"/>
</dbReference>
<dbReference type="SUPFAM" id="SSF81383">
    <property type="entry name" value="F-box domain"/>
    <property type="match status" value="1"/>
</dbReference>
<dbReference type="InterPro" id="IPR036047">
    <property type="entry name" value="F-box-like_dom_sf"/>
</dbReference>
<organism evidence="2 3">
    <name type="scientific">Canavalia gladiata</name>
    <name type="common">Sword bean</name>
    <name type="synonym">Dolichos gladiatus</name>
    <dbReference type="NCBI Taxonomy" id="3824"/>
    <lineage>
        <taxon>Eukaryota</taxon>
        <taxon>Viridiplantae</taxon>
        <taxon>Streptophyta</taxon>
        <taxon>Embryophyta</taxon>
        <taxon>Tracheophyta</taxon>
        <taxon>Spermatophyta</taxon>
        <taxon>Magnoliopsida</taxon>
        <taxon>eudicotyledons</taxon>
        <taxon>Gunneridae</taxon>
        <taxon>Pentapetalae</taxon>
        <taxon>rosids</taxon>
        <taxon>fabids</taxon>
        <taxon>Fabales</taxon>
        <taxon>Fabaceae</taxon>
        <taxon>Papilionoideae</taxon>
        <taxon>50 kb inversion clade</taxon>
        <taxon>NPAAA clade</taxon>
        <taxon>indigoferoid/millettioid clade</taxon>
        <taxon>Phaseoleae</taxon>
        <taxon>Canavalia</taxon>
    </lineage>
</organism>
<dbReference type="Pfam" id="PF24758">
    <property type="entry name" value="LRR_At5g56370"/>
    <property type="match status" value="1"/>
</dbReference>
<dbReference type="EMBL" id="JAYMYQ010000003">
    <property type="protein sequence ID" value="KAK7343570.1"/>
    <property type="molecule type" value="Genomic_DNA"/>
</dbReference>
<dbReference type="Pfam" id="PF08387">
    <property type="entry name" value="FBD"/>
    <property type="match status" value="1"/>
</dbReference>
<dbReference type="InterPro" id="IPR053781">
    <property type="entry name" value="F-box_AtFBL13-like"/>
</dbReference>
<name>A0AAN9LW88_CANGL</name>
<dbReference type="GO" id="GO:0005840">
    <property type="term" value="C:ribosome"/>
    <property type="evidence" value="ECO:0007669"/>
    <property type="project" value="InterPro"/>
</dbReference>
<dbReference type="InterPro" id="IPR032675">
    <property type="entry name" value="LRR_dom_sf"/>
</dbReference>
<dbReference type="Pfam" id="PF00646">
    <property type="entry name" value="F-box"/>
    <property type="match status" value="1"/>
</dbReference>
<dbReference type="InterPro" id="IPR050232">
    <property type="entry name" value="FBL13/AtMIF1-like"/>
</dbReference>
<dbReference type="InterPro" id="IPR035987">
    <property type="entry name" value="Ribosomal_uS8_sf"/>
</dbReference>
<dbReference type="InterPro" id="IPR055411">
    <property type="entry name" value="LRR_FXL15/At3g58940/PEG3-like"/>
</dbReference>